<keyword evidence="2" id="KW-1185">Reference proteome</keyword>
<evidence type="ECO:0000313" key="2">
    <source>
        <dbReference type="Proteomes" id="UP001360560"/>
    </source>
</evidence>
<evidence type="ECO:0000313" key="1">
    <source>
        <dbReference type="EMBL" id="GMM35396.1"/>
    </source>
</evidence>
<dbReference type="GeneID" id="90073375"/>
<sequence length="560" mass="66044">MYSSGSHKSILCFPDHLLQYLFEFLPQETILNVILSNKLFHSLGSKKLYRKIYLSDSIIANTSEYNVGRLWSVLKVSKKYRDYLRDDLVKKTIDNVFDIGDVRYGEEEILQILNGKLQRLISTLENSKSNYRDFVQEIWIDQDLNYELQEHLIKYVMNHSNSIRLIHSVIDKDIMYIINNGNPQIKKNLQSLELSPEHYFPTQISTEYLKSLNDIMVNAIHDKNRQFKSLSLFANPMALLNCMNLEKDSRIEVESLTYHVRNDRFPNSIRQENGMKLEKLSDLIDPESLKSLTITCWMVEESQDAADKTFSDKIWSGFNNIEEVAFISMIVDERLIIDFISQTKSKLRRFRFHYALPRYHLVDSNSPLLNSLKKYHGNSIEYLDINFHDDDYEFYWYNIFESKVEFNNAEFDEFGVKNTGCFCDDCIYTKQSIIKEKLFKNKLEEIEEQEFRAKNIGSIIFSKGLIPYTFSFDKYPSFINVLKIENFLKRFNALHEVELDFQEFNLIYQTLIHHMRPAVQFFISSFPELKRLVLNDIPFMIVETESDGKIGKSVFSLKSM</sequence>
<dbReference type="AlphaFoldDB" id="A0AAV5QL25"/>
<dbReference type="Proteomes" id="UP001360560">
    <property type="component" value="Unassembled WGS sequence"/>
</dbReference>
<gene>
    <name evidence="1" type="ORF">DASC09_027210</name>
</gene>
<dbReference type="RefSeq" id="XP_064852396.1">
    <property type="nucleotide sequence ID" value="XM_064996324.1"/>
</dbReference>
<dbReference type="EMBL" id="BTFZ01000006">
    <property type="protein sequence ID" value="GMM35396.1"/>
    <property type="molecule type" value="Genomic_DNA"/>
</dbReference>
<comment type="caution">
    <text evidence="1">The sequence shown here is derived from an EMBL/GenBank/DDBJ whole genome shotgun (WGS) entry which is preliminary data.</text>
</comment>
<protein>
    <submittedName>
        <fullName evidence="1">SCF ubiquitin ligase complex subunit</fullName>
    </submittedName>
</protein>
<reference evidence="1 2" key="1">
    <citation type="journal article" date="2023" name="Elife">
        <title>Identification of key yeast species and microbe-microbe interactions impacting larval growth of Drosophila in the wild.</title>
        <authorList>
            <person name="Mure A."/>
            <person name="Sugiura Y."/>
            <person name="Maeda R."/>
            <person name="Honda K."/>
            <person name="Sakurai N."/>
            <person name="Takahashi Y."/>
            <person name="Watada M."/>
            <person name="Katoh T."/>
            <person name="Gotoh A."/>
            <person name="Gotoh Y."/>
            <person name="Taniguchi I."/>
            <person name="Nakamura K."/>
            <person name="Hayashi T."/>
            <person name="Katayama T."/>
            <person name="Uemura T."/>
            <person name="Hattori Y."/>
        </authorList>
    </citation>
    <scope>NUCLEOTIDE SEQUENCE [LARGE SCALE GENOMIC DNA]</scope>
    <source>
        <strain evidence="1 2">SC-9</strain>
    </source>
</reference>
<proteinExistence type="predicted"/>
<name>A0AAV5QL25_9ASCO</name>
<organism evidence="1 2">
    <name type="scientific">Saccharomycopsis crataegensis</name>
    <dbReference type="NCBI Taxonomy" id="43959"/>
    <lineage>
        <taxon>Eukaryota</taxon>
        <taxon>Fungi</taxon>
        <taxon>Dikarya</taxon>
        <taxon>Ascomycota</taxon>
        <taxon>Saccharomycotina</taxon>
        <taxon>Saccharomycetes</taxon>
        <taxon>Saccharomycopsidaceae</taxon>
        <taxon>Saccharomycopsis</taxon>
    </lineage>
</organism>
<keyword evidence="1" id="KW-0436">Ligase</keyword>
<accession>A0AAV5QL25</accession>
<dbReference type="GO" id="GO:0016874">
    <property type="term" value="F:ligase activity"/>
    <property type="evidence" value="ECO:0007669"/>
    <property type="project" value="UniProtKB-KW"/>
</dbReference>